<sequence>MAKVVKSLHWNFGVRRSKDQLRKWWLDLKLREHEQYRKIQRVLKKVSSCAVFLFF</sequence>
<dbReference type="EMBL" id="KZ061381">
    <property type="protein sequence ID" value="PIO11036.1"/>
    <property type="molecule type" value="Genomic_DNA"/>
</dbReference>
<evidence type="ECO:0000313" key="2">
    <source>
        <dbReference type="Proteomes" id="UP000228934"/>
    </source>
</evidence>
<name>A0A2G9Q607_AQUCT</name>
<reference evidence="2" key="1">
    <citation type="journal article" date="2017" name="Nat. Commun.">
        <title>The North American bullfrog draft genome provides insight into hormonal regulation of long noncoding RNA.</title>
        <authorList>
            <person name="Hammond S.A."/>
            <person name="Warren R.L."/>
            <person name="Vandervalk B.P."/>
            <person name="Kucuk E."/>
            <person name="Khan H."/>
            <person name="Gibb E.A."/>
            <person name="Pandoh P."/>
            <person name="Kirk H."/>
            <person name="Zhao Y."/>
            <person name="Jones M."/>
            <person name="Mungall A.J."/>
            <person name="Coope R."/>
            <person name="Pleasance S."/>
            <person name="Moore R.A."/>
            <person name="Holt R.A."/>
            <person name="Round J.M."/>
            <person name="Ohora S."/>
            <person name="Walle B.V."/>
            <person name="Veldhoen N."/>
            <person name="Helbing C.C."/>
            <person name="Birol I."/>
        </authorList>
    </citation>
    <scope>NUCLEOTIDE SEQUENCE [LARGE SCALE GENOMIC DNA]</scope>
</reference>
<keyword evidence="2" id="KW-1185">Reference proteome</keyword>
<organism evidence="1 2">
    <name type="scientific">Aquarana catesbeiana</name>
    <name type="common">American bullfrog</name>
    <name type="synonym">Rana catesbeiana</name>
    <dbReference type="NCBI Taxonomy" id="8400"/>
    <lineage>
        <taxon>Eukaryota</taxon>
        <taxon>Metazoa</taxon>
        <taxon>Chordata</taxon>
        <taxon>Craniata</taxon>
        <taxon>Vertebrata</taxon>
        <taxon>Euteleostomi</taxon>
        <taxon>Amphibia</taxon>
        <taxon>Batrachia</taxon>
        <taxon>Anura</taxon>
        <taxon>Neobatrachia</taxon>
        <taxon>Ranoidea</taxon>
        <taxon>Ranidae</taxon>
        <taxon>Aquarana</taxon>
    </lineage>
</organism>
<proteinExistence type="predicted"/>
<protein>
    <submittedName>
        <fullName evidence="1">Uncharacterized protein</fullName>
    </submittedName>
</protein>
<evidence type="ECO:0000313" key="1">
    <source>
        <dbReference type="EMBL" id="PIO11036.1"/>
    </source>
</evidence>
<gene>
    <name evidence="1" type="ORF">AB205_0012240</name>
</gene>
<accession>A0A2G9Q607</accession>
<dbReference type="Proteomes" id="UP000228934">
    <property type="component" value="Unassembled WGS sequence"/>
</dbReference>
<dbReference type="AlphaFoldDB" id="A0A2G9Q607"/>